<dbReference type="AlphaFoldDB" id="A0A1I5RVF1"/>
<dbReference type="SUPFAM" id="SSF52540">
    <property type="entry name" value="P-loop containing nucleoside triphosphate hydrolases"/>
    <property type="match status" value="1"/>
</dbReference>
<evidence type="ECO:0000313" key="2">
    <source>
        <dbReference type="EMBL" id="SFP62484.1"/>
    </source>
</evidence>
<dbReference type="RefSeq" id="WP_093332648.1">
    <property type="nucleotide sequence ID" value="NZ_FOXP01000004.1"/>
</dbReference>
<evidence type="ECO:0000256" key="1">
    <source>
        <dbReference type="SAM" id="MobiDB-lite"/>
    </source>
</evidence>
<reference evidence="2 3" key="1">
    <citation type="submission" date="2016-10" db="EMBL/GenBank/DDBJ databases">
        <authorList>
            <person name="de Groot N.N."/>
        </authorList>
    </citation>
    <scope>NUCLEOTIDE SEQUENCE [LARGE SCALE GENOMIC DNA]</scope>
    <source>
        <strain evidence="2 3">CGMCC 1.9113</strain>
    </source>
</reference>
<evidence type="ECO:0008006" key="4">
    <source>
        <dbReference type="Google" id="ProtNLM"/>
    </source>
</evidence>
<dbReference type="InterPro" id="IPR027417">
    <property type="entry name" value="P-loop_NTPase"/>
</dbReference>
<feature type="region of interest" description="Disordered" evidence="1">
    <location>
        <begin position="103"/>
        <end position="122"/>
    </location>
</feature>
<dbReference type="EMBL" id="FOXP01000004">
    <property type="protein sequence ID" value="SFP62484.1"/>
    <property type="molecule type" value="Genomic_DNA"/>
</dbReference>
<proteinExistence type="predicted"/>
<dbReference type="Proteomes" id="UP000199586">
    <property type="component" value="Unassembled WGS sequence"/>
</dbReference>
<keyword evidence="3" id="KW-1185">Reference proteome</keyword>
<protein>
    <recommendedName>
        <fullName evidence="4">Sulfotransferase family protein</fullName>
    </recommendedName>
</protein>
<gene>
    <name evidence="2" type="ORF">SAMN04488241_104156</name>
</gene>
<dbReference type="STRING" id="634430.SAMN04488241_104156"/>
<accession>A0A1I5RVF1</accession>
<sequence>MTDATIIVTGLGRCGTSLIMQMLAVGGLPMVGIYPDFESEAAEHERGAAPSLWLSRTAGRAVKVLDPHLVPPPAGGAYRAIWLTRDLDQQAASQIKLIGAAPSRSMRRGTAQSLRRDEPRARHAVEAVAAAAVATD</sequence>
<organism evidence="2 3">
    <name type="scientific">Sphingomonas rubra</name>
    <dbReference type="NCBI Taxonomy" id="634430"/>
    <lineage>
        <taxon>Bacteria</taxon>
        <taxon>Pseudomonadati</taxon>
        <taxon>Pseudomonadota</taxon>
        <taxon>Alphaproteobacteria</taxon>
        <taxon>Sphingomonadales</taxon>
        <taxon>Sphingomonadaceae</taxon>
        <taxon>Sphingomonas</taxon>
    </lineage>
</organism>
<evidence type="ECO:0000313" key="3">
    <source>
        <dbReference type="Proteomes" id="UP000199586"/>
    </source>
</evidence>
<dbReference type="OrthoDB" id="9779418at2"/>
<name>A0A1I5RVF1_9SPHN</name>